<proteinExistence type="predicted"/>
<accession>A0A285LQH8</accession>
<keyword evidence="2" id="KW-1185">Reference proteome</keyword>
<dbReference type="Gene3D" id="3.40.50.300">
    <property type="entry name" value="P-loop containing nucleotide triphosphate hydrolases"/>
    <property type="match status" value="1"/>
</dbReference>
<reference evidence="1 2" key="1">
    <citation type="submission" date="2017-09" db="EMBL/GenBank/DDBJ databases">
        <authorList>
            <person name="Ehlers B."/>
            <person name="Leendertz F.H."/>
        </authorList>
    </citation>
    <scope>NUCLEOTIDE SEQUENCE [LARGE SCALE GENOMIC DNA]</scope>
    <source>
        <strain evidence="1 2">DSM 45537</strain>
    </source>
</reference>
<organism evidence="1 2">
    <name type="scientific">Nocardia amikacinitolerans</name>
    <dbReference type="NCBI Taxonomy" id="756689"/>
    <lineage>
        <taxon>Bacteria</taxon>
        <taxon>Bacillati</taxon>
        <taxon>Actinomycetota</taxon>
        <taxon>Actinomycetes</taxon>
        <taxon>Mycobacteriales</taxon>
        <taxon>Nocardiaceae</taxon>
        <taxon>Nocardia</taxon>
    </lineage>
</organism>
<protein>
    <recommendedName>
        <fullName evidence="3">Adenylate kinase</fullName>
    </recommendedName>
</protein>
<dbReference type="EMBL" id="OBEG01000003">
    <property type="protein sequence ID" value="SNY85896.1"/>
    <property type="molecule type" value="Genomic_DNA"/>
</dbReference>
<dbReference type="RefSeq" id="WP_143861477.1">
    <property type="nucleotide sequence ID" value="NZ_OBEG01000003.1"/>
</dbReference>
<evidence type="ECO:0008006" key="3">
    <source>
        <dbReference type="Google" id="ProtNLM"/>
    </source>
</evidence>
<dbReference type="STRING" id="1379680.GCA_001612615_03268"/>
<dbReference type="Proteomes" id="UP000219565">
    <property type="component" value="Unassembled WGS sequence"/>
</dbReference>
<dbReference type="InterPro" id="IPR027417">
    <property type="entry name" value="P-loop_NTPase"/>
</dbReference>
<dbReference type="AlphaFoldDB" id="A0A285LQH8"/>
<dbReference type="OrthoDB" id="4567569at2"/>
<evidence type="ECO:0000313" key="2">
    <source>
        <dbReference type="Proteomes" id="UP000219565"/>
    </source>
</evidence>
<name>A0A285LQH8_9NOCA</name>
<dbReference type="SUPFAM" id="SSF52540">
    <property type="entry name" value="P-loop containing nucleoside triphosphate hydrolases"/>
    <property type="match status" value="1"/>
</dbReference>
<evidence type="ECO:0000313" key="1">
    <source>
        <dbReference type="EMBL" id="SNY85896.1"/>
    </source>
</evidence>
<gene>
    <name evidence="1" type="ORF">SAMN04244553_3792</name>
</gene>
<sequence length="226" mass="24721">MTLTLVVPILGPPAVGKTTLTLALGSDARRQTFRLRDQVPVQVLAATTGTAERLGWIDTHIVDQTLRSYLDSIVNRDVDVVLMDNFPGSAEQVSLLLDALAHSAPTARVEPIEMRAEGKVLHNRARRRRVCQRCEKDPVADPRIPARSSVLDDWHCGRCGTLLHLRRGDAPRLLAARTKRFDSSINEIRAAFTANGIDITILDAALPTDNAIHLVEPMLNSGSAIS</sequence>